<keyword evidence="3" id="KW-1185">Reference proteome</keyword>
<comment type="caution">
    <text evidence="2">The sequence shown here is derived from an EMBL/GenBank/DDBJ whole genome shotgun (WGS) entry which is preliminary data.</text>
</comment>
<evidence type="ECO:0000256" key="1">
    <source>
        <dbReference type="SAM" id="MobiDB-lite"/>
    </source>
</evidence>
<name>A0A1A7BV49_9BURK</name>
<dbReference type="RefSeq" id="WP_065309634.1">
    <property type="nucleotide sequence ID" value="NZ_LOCQ01000060.1"/>
</dbReference>
<dbReference type="AlphaFoldDB" id="A0A1A7BV49"/>
<feature type="region of interest" description="Disordered" evidence="1">
    <location>
        <begin position="1"/>
        <end position="20"/>
    </location>
</feature>
<sequence length="404" mass="44376">MPKNKRPAPRKSSNSPEDKDEAVARMLSTMALNLAEQEDSESQGTVLAEQAVEFGRLIRKSLNQKKDEVLYDAIERAKYEDLGAYQYLRSQIEEASSVVVIRRDNAPAMEINAFVVPLLVQSTGGLKEADGFQDQEAFEALVKSFQDSELESARAKVVLMSHAYDLDEIDNITYSHLHEMVRDAYTSMTDKKIVIAAGLERSIAGWSATAFGADDTAVELRFLLGFALKRADDPFYAEPKDEAALDAWFDARMERYQQWTAKVGELVKRCLAPAGKPLEVSFLYQDLFHGGKEQGMAEYAMLQMMSGINHALAENKLDAGDVSVVVGPADEHGELLLRVNVYAASGDVLHGADKPLDLAADLQDEVNDVCDALATIGVTNLSVALKFDAHGQPVEVHAYSPELG</sequence>
<evidence type="ECO:0008006" key="4">
    <source>
        <dbReference type="Google" id="ProtNLM"/>
    </source>
</evidence>
<accession>A0A1A7BV49</accession>
<organism evidence="2 3">
    <name type="scientific">Janthinobacterium psychrotolerans</name>
    <dbReference type="NCBI Taxonomy" id="1747903"/>
    <lineage>
        <taxon>Bacteria</taxon>
        <taxon>Pseudomonadati</taxon>
        <taxon>Pseudomonadota</taxon>
        <taxon>Betaproteobacteria</taxon>
        <taxon>Burkholderiales</taxon>
        <taxon>Oxalobacteraceae</taxon>
        <taxon>Janthinobacterium</taxon>
    </lineage>
</organism>
<proteinExistence type="predicted"/>
<evidence type="ECO:0000313" key="3">
    <source>
        <dbReference type="Proteomes" id="UP000092713"/>
    </source>
</evidence>
<evidence type="ECO:0000313" key="2">
    <source>
        <dbReference type="EMBL" id="OBV37377.1"/>
    </source>
</evidence>
<dbReference type="OrthoDB" id="8742807at2"/>
<dbReference type="EMBL" id="LOCQ01000060">
    <property type="protein sequence ID" value="OBV37377.1"/>
    <property type="molecule type" value="Genomic_DNA"/>
</dbReference>
<dbReference type="PATRIC" id="fig|1747903.4.peg.886"/>
<gene>
    <name evidence="2" type="ORF">ASR47_100337</name>
</gene>
<protein>
    <recommendedName>
        <fullName evidence="4">DUF2863 family protein</fullName>
    </recommendedName>
</protein>
<reference evidence="2 3" key="1">
    <citation type="submission" date="2016-04" db="EMBL/GenBank/DDBJ databases">
        <title>Draft genome sequence of Janthinobacterium psychrotolerans sp. nov., isolated from freshwater sediments in Denmark.</title>
        <authorList>
            <person name="Gong X."/>
            <person name="Skrivergaard S."/>
            <person name="Korsgaard B.S."/>
            <person name="Schreiber L."/>
            <person name="Marshall I.P."/>
            <person name="Finster K."/>
            <person name="Schramm A."/>
        </authorList>
    </citation>
    <scope>NUCLEOTIDE SEQUENCE [LARGE SCALE GENOMIC DNA]</scope>
    <source>
        <strain evidence="2 3">S3-2</strain>
    </source>
</reference>
<dbReference type="Proteomes" id="UP000092713">
    <property type="component" value="Unassembled WGS sequence"/>
</dbReference>